<keyword evidence="3" id="KW-1185">Reference proteome</keyword>
<dbReference type="Proteomes" id="UP001589536">
    <property type="component" value="Unassembled WGS sequence"/>
</dbReference>
<comment type="caution">
    <text evidence="2">The sequence shown here is derived from an EMBL/GenBank/DDBJ whole genome shotgun (WGS) entry which is preliminary data.</text>
</comment>
<evidence type="ECO:0000313" key="3">
    <source>
        <dbReference type="Proteomes" id="UP001589536"/>
    </source>
</evidence>
<evidence type="ECO:0000313" key="2">
    <source>
        <dbReference type="EMBL" id="MFB9715457.1"/>
    </source>
</evidence>
<protein>
    <submittedName>
        <fullName evidence="2">Uncharacterized protein</fullName>
    </submittedName>
</protein>
<accession>A0ABV5UTB3</accession>
<dbReference type="RefSeq" id="WP_345046796.1">
    <property type="nucleotide sequence ID" value="NZ_BAABED010000001.1"/>
</dbReference>
<gene>
    <name evidence="2" type="ORF">ACFFPI_15195</name>
</gene>
<feature type="region of interest" description="Disordered" evidence="1">
    <location>
        <begin position="92"/>
        <end position="112"/>
    </location>
</feature>
<sequence length="135" mass="14662">MSSAAGVWAAGSPLRERQDVGRRSELEAFFGWLMGTSNESSLTSFGAARSFRRRTAWCWNIAPRIPVTGEVHDQVQVDDLWTPSDFAGSFSSPKLPVPCEGPESVHSNDGAESDIRAKTIPARPDAPGISTRFVL</sequence>
<organism evidence="2 3">
    <name type="scientific">Arthrobacter methylotrophus</name>
    <dbReference type="NCBI Taxonomy" id="121291"/>
    <lineage>
        <taxon>Bacteria</taxon>
        <taxon>Bacillati</taxon>
        <taxon>Actinomycetota</taxon>
        <taxon>Actinomycetes</taxon>
        <taxon>Micrococcales</taxon>
        <taxon>Micrococcaceae</taxon>
        <taxon>Arthrobacter</taxon>
    </lineage>
</organism>
<proteinExistence type="predicted"/>
<name>A0ABV5UTB3_9MICC</name>
<evidence type="ECO:0000256" key="1">
    <source>
        <dbReference type="SAM" id="MobiDB-lite"/>
    </source>
</evidence>
<reference evidence="2 3" key="1">
    <citation type="submission" date="2024-09" db="EMBL/GenBank/DDBJ databases">
        <authorList>
            <person name="Sun Q."/>
            <person name="Mori K."/>
        </authorList>
    </citation>
    <scope>NUCLEOTIDE SEQUENCE [LARGE SCALE GENOMIC DNA]</scope>
    <source>
        <strain evidence="2 3">JCM 13519</strain>
    </source>
</reference>
<dbReference type="EMBL" id="JBHMBH010000031">
    <property type="protein sequence ID" value="MFB9715457.1"/>
    <property type="molecule type" value="Genomic_DNA"/>
</dbReference>